<evidence type="ECO:0000313" key="1">
    <source>
        <dbReference type="EMBL" id="MDO5986211.1"/>
    </source>
</evidence>
<dbReference type="SUPFAM" id="SSF49899">
    <property type="entry name" value="Concanavalin A-like lectins/glucanases"/>
    <property type="match status" value="1"/>
</dbReference>
<protein>
    <recommendedName>
        <fullName evidence="3">3-keto-disaccharide hydrolase domain-containing protein</fullName>
    </recommendedName>
</protein>
<reference evidence="1" key="1">
    <citation type="submission" date="2023-07" db="EMBL/GenBank/DDBJ databases">
        <title>Two novel species in the genus Flavivirga.</title>
        <authorList>
            <person name="Kwon K."/>
        </authorList>
    </citation>
    <scope>NUCLEOTIDE SEQUENCE</scope>
    <source>
        <strain evidence="1">KACC 14157</strain>
    </source>
</reference>
<accession>A0ABT8WX02</accession>
<sequence>MKLFITSILVLLLTQNINCQQEEVSKLLKEKGVLLFEDQFDRDEPNETEENIGNGWQTNSVRITKDGKKQADLVKGTLLIGKSEDAKHGPYVYHKAGFKNGVIQSRFKIFTNKGIGFNIVDPNYKGSSFGHICEINIGPKSVSITDGKNGRFSRKFIKQKRNGTLTKEEKKIIASMKSVLPFKTSMNDWHQVSILYLEDTIKIYIDNQFVGQFTSDGFAHPIKADFGFAVWGKVQIDNLKIWSID</sequence>
<name>A0ABT8WX02_9FLAO</name>
<proteinExistence type="predicted"/>
<organism evidence="1 2">
    <name type="scientific">Flavivirga amylovorans</name>
    <dbReference type="NCBI Taxonomy" id="870486"/>
    <lineage>
        <taxon>Bacteria</taxon>
        <taxon>Pseudomonadati</taxon>
        <taxon>Bacteroidota</taxon>
        <taxon>Flavobacteriia</taxon>
        <taxon>Flavobacteriales</taxon>
        <taxon>Flavobacteriaceae</taxon>
        <taxon>Flavivirga</taxon>
    </lineage>
</organism>
<dbReference type="EMBL" id="JAUOEM010000001">
    <property type="protein sequence ID" value="MDO5986211.1"/>
    <property type="molecule type" value="Genomic_DNA"/>
</dbReference>
<dbReference type="Gene3D" id="2.60.120.560">
    <property type="entry name" value="Exo-inulinase, domain 1"/>
    <property type="match status" value="1"/>
</dbReference>
<evidence type="ECO:0000313" key="2">
    <source>
        <dbReference type="Proteomes" id="UP001176891"/>
    </source>
</evidence>
<comment type="caution">
    <text evidence="1">The sequence shown here is derived from an EMBL/GenBank/DDBJ whole genome shotgun (WGS) entry which is preliminary data.</text>
</comment>
<dbReference type="Proteomes" id="UP001176891">
    <property type="component" value="Unassembled WGS sequence"/>
</dbReference>
<dbReference type="RefSeq" id="WP_303280732.1">
    <property type="nucleotide sequence ID" value="NZ_BAABCZ010000016.1"/>
</dbReference>
<dbReference type="InterPro" id="IPR013320">
    <property type="entry name" value="ConA-like_dom_sf"/>
</dbReference>
<keyword evidence="2" id="KW-1185">Reference proteome</keyword>
<gene>
    <name evidence="1" type="ORF">Q4Q39_02235</name>
</gene>
<evidence type="ECO:0008006" key="3">
    <source>
        <dbReference type="Google" id="ProtNLM"/>
    </source>
</evidence>